<feature type="domain" description="VLIG-type G" evidence="3">
    <location>
        <begin position="608"/>
        <end position="854"/>
    </location>
</feature>
<dbReference type="PANTHER" id="PTHR14819">
    <property type="entry name" value="GTP-BINDING"/>
    <property type="match status" value="1"/>
</dbReference>
<dbReference type="PANTHER" id="PTHR14819:SF9">
    <property type="entry name" value="UP-REGULATOR OF CELL PROLIFERATION-LIKE"/>
    <property type="match status" value="1"/>
</dbReference>
<dbReference type="EMBL" id="WNTK01002174">
    <property type="protein sequence ID" value="KAG9466279.1"/>
    <property type="molecule type" value="Genomic_DNA"/>
</dbReference>
<proteinExistence type="inferred from homology"/>
<dbReference type="InterPro" id="IPR027417">
    <property type="entry name" value="P-loop_NTPase"/>
</dbReference>
<comment type="caution">
    <text evidence="4">The sequence shown here is derived from an EMBL/GenBank/DDBJ whole genome shotgun (WGS) entry which is preliminary data.</text>
</comment>
<sequence>MVNLGLETYKTTKLTLTRLLNIGSETYKKIEPHPLTNVPWYFLQKLMALDGTARYIQPQDNEEEDIYQDPDFDFNSIESLHASDSVNPLDFMCAVLHCSDPFLRQHILLKMSMCQFAVPLLVPSGDGSDCTLFLWAMRDIVKRWRPPSRRESRGFIEDHVVNISMPIFSFIRIGEYGLSKSNILNQILSAEGQLHDFFVHSNMSGGNVKRLISNGLVEMSWYFPAGSDSDLFPDCLAIANLRGDLLQYRKQVQFLTKISETVFMYVGGIDDKNQFLSEVDISSDKIFFIINITSNFLKQQMKTFLEKLSLGGHDQNMNKRIFKLNPNASQDRKIAKLLQIHIKKRIAGDKIYGNLDRSAQVASEIGVMVDEHTEECVKTKLLAQQITEDIRDVKDYKKKNMKLQGDFWTQYSRNEKEMCRMKGQGNRSGEEYRSHLIEENLDLRKKQYQEKISDNITTFLEALINLPPVEKMYFLNWMRFYLDSETKRLLMSEGNKQILPDNNLGTEHFLRELGQFYEAECSMIENDKVHISERKWSNLPGIVADLLLNGFPLELMDGQASNIPLHWITDVLTELDTKMEGRYGQASNIPLQWITDVLTELDTKMEGRCRMRVITVLGVQSTGKSTLLNAIFGLQFPVASGRCTRGAFMTLIKVKENFQEELGCEFLLVIDTEGLKSPELASIEDSFEHDNELATLVVGLSDITIINISMENSSEMKDILQIVVHAFLRMKEVGKKPNCQFVHQNVSDVSALEQNMKGKKLLLDQLDEMTKVAAKMESNSDVTKFCDIIDYDLQKNNWYIPGPWHGAPTMASVSLGYSENVYRLKMYLLDFLKLKTNSDCCNIAEFKEWIKSLWDAVKHEKFLFSFRCSLVADAYNQLCIIYSNLEWQFRKAVYSWMTEMENEIKNQLAAQKESDVGIGLNIDIQQILVPQAKKMETAIEEYFESDNKHVKLVENYKEDFMNSVSQLKQELRYYLNIKCQEVIQVEKEKSKIKSIQGNYQKIIEEQVSKLLKRHQEDQSKCNIDELESEFETMWNETLQAFNLSTFEKRNIGQLMLEHLRKEMRNKPGYINKKLINLNNLDKYQTKVFKIKPEYLEGTILQAIKKRFSPEVWNETTRVVDTILDRCHRYVDKTVTTRQDYHNIFCRQLLEIINEGLSDKMTEKYEFKPLLGLKVKLHALGKAAPLFQKMHERFILENDPKSCLEGLKLDYLNTFRQVYEEKDDTIMRAQRFCDLCLKPALCEYVKLNLGKDIVEEITSSEDSIKYGSRTFFQSNLLKNLLEEKNVSEYVEYSLKYETFTINWITKYITDRYQDRRHLDPLITAIVISVSKKIRHVLEDQTFVQHSELEHCLTIFCEMLRKDLVISQNNMSVVTFQNQNSSNGQHFFQYVLSFLPDVENKVQHEFQSLSVEDLLSMVSVKPQEELFKKVFGCGKQCPFCKVPCEAGGADHKEHFASIHRPQGLGEYRDIKTQVLCHEVCTTDVVTERKFKCPETKWELHPYKEYRTIFPDWKIQPDPSIKASVYWKYIFKEYNQQFAKEYAAKEANLPIDWCKITKEQALQSLTTQ</sequence>
<evidence type="ECO:0000256" key="2">
    <source>
        <dbReference type="SAM" id="Coils"/>
    </source>
</evidence>
<dbReference type="InterPro" id="IPR030383">
    <property type="entry name" value="G_VLIG_dom"/>
</dbReference>
<dbReference type="OrthoDB" id="9996327at2759"/>
<accession>A0A8J6BJJ2</accession>
<dbReference type="InterPro" id="IPR057365">
    <property type="entry name" value="URGCP"/>
</dbReference>
<dbReference type="InterPro" id="IPR052986">
    <property type="entry name" value="VLIG_GTPase"/>
</dbReference>
<feature type="coiled-coil region" evidence="2">
    <location>
        <begin position="749"/>
        <end position="779"/>
    </location>
</feature>
<dbReference type="InterPro" id="IPR058641">
    <property type="entry name" value="GVIN1_dom"/>
</dbReference>
<organism evidence="4 5">
    <name type="scientific">Eleutherodactylus coqui</name>
    <name type="common">Puerto Rican coqui</name>
    <dbReference type="NCBI Taxonomy" id="57060"/>
    <lineage>
        <taxon>Eukaryota</taxon>
        <taxon>Metazoa</taxon>
        <taxon>Chordata</taxon>
        <taxon>Craniata</taxon>
        <taxon>Vertebrata</taxon>
        <taxon>Euteleostomi</taxon>
        <taxon>Amphibia</taxon>
        <taxon>Batrachia</taxon>
        <taxon>Anura</taxon>
        <taxon>Neobatrachia</taxon>
        <taxon>Hyloidea</taxon>
        <taxon>Eleutherodactylidae</taxon>
        <taxon>Eleutherodactylinae</taxon>
        <taxon>Eleutherodactylus</taxon>
        <taxon>Eleutherodactylus</taxon>
    </lineage>
</organism>
<dbReference type="Pfam" id="PF25683">
    <property type="entry name" value="URGCP_GTPase"/>
    <property type="match status" value="2"/>
</dbReference>
<dbReference type="GO" id="GO:0005525">
    <property type="term" value="F:GTP binding"/>
    <property type="evidence" value="ECO:0007669"/>
    <property type="project" value="InterPro"/>
</dbReference>
<keyword evidence="2" id="KW-0175">Coiled coil</keyword>
<evidence type="ECO:0000256" key="1">
    <source>
        <dbReference type="ARBA" id="ARBA00006828"/>
    </source>
</evidence>
<protein>
    <recommendedName>
        <fullName evidence="3">VLIG-type G domain-containing protein</fullName>
    </recommendedName>
</protein>
<evidence type="ECO:0000259" key="3">
    <source>
        <dbReference type="PROSITE" id="PS51717"/>
    </source>
</evidence>
<evidence type="ECO:0000313" key="4">
    <source>
        <dbReference type="EMBL" id="KAG9466279.1"/>
    </source>
</evidence>
<dbReference type="Proteomes" id="UP000770717">
    <property type="component" value="Unassembled WGS sequence"/>
</dbReference>
<reference evidence="4" key="1">
    <citation type="thesis" date="2020" institute="ProQuest LLC" country="789 East Eisenhower Parkway, Ann Arbor, MI, USA">
        <title>Comparative Genomics and Chromosome Evolution.</title>
        <authorList>
            <person name="Mudd A.B."/>
        </authorList>
    </citation>
    <scope>NUCLEOTIDE SEQUENCE</scope>
    <source>
        <strain evidence="4">HN-11 Male</strain>
        <tissue evidence="4">Kidney and liver</tissue>
    </source>
</reference>
<evidence type="ECO:0000313" key="5">
    <source>
        <dbReference type="Proteomes" id="UP000770717"/>
    </source>
</evidence>
<name>A0A8J6BJJ2_ELECQ</name>
<dbReference type="Pfam" id="PF25974">
    <property type="entry name" value="URGCP_9th"/>
    <property type="match status" value="1"/>
</dbReference>
<keyword evidence="5" id="KW-1185">Reference proteome</keyword>
<gene>
    <name evidence="4" type="ORF">GDO78_016880</name>
</gene>
<dbReference type="Pfam" id="PF25496">
    <property type="entry name" value="URGCP"/>
    <property type="match status" value="1"/>
</dbReference>
<dbReference type="SUPFAM" id="SSF52540">
    <property type="entry name" value="P-loop containing nucleoside triphosphate hydrolases"/>
    <property type="match status" value="1"/>
</dbReference>
<dbReference type="PROSITE" id="PS51717">
    <property type="entry name" value="G_VLIG"/>
    <property type="match status" value="1"/>
</dbReference>
<dbReference type="Gene3D" id="3.40.50.300">
    <property type="entry name" value="P-loop containing nucleotide triphosphate hydrolases"/>
    <property type="match status" value="1"/>
</dbReference>
<comment type="similarity">
    <text evidence="1">Belongs to the TRAFAC class dynamin-like GTPase superfamily. Very large inducible GTPase (VLIG) family.</text>
</comment>